<evidence type="ECO:0000259" key="3">
    <source>
        <dbReference type="PROSITE" id="PS50105"/>
    </source>
</evidence>
<sequence>MTKANQKCRIGSLHLLVYVIFHVNIKMGTPDLQKLEEGIVTENSVVDDLVTDDVLNLQDTFLRNSFLAISETKLLNNQYLHDKKAINIKRKKPSKYQRILKSTENKNQDKDEILDLSTSKNLVTLVPTIISENNNDKDENKPSTNLSTLTDTLKTSVREIDFEDSLECHLDVSKESAGNLLNKQNNLLDDNFSAIPKTILLSNKYLHDKIASNIKRRRPLQGIQGKLASTENESHYEDNFSLPTMVLAPVISINMSDSYLSEVKESLTYTSIKTDLESSIVSLPNTKVDTSFVNFSSEKFDLEQIYVEECHLSSQINSNENLSNAHDNLSKSNSLITKRSLPTRDLEKNLNDKDEDVLGLSMHAISMPNLRESLEIHDFVNFEMSSPFNAMSPKHGFFKVFKKNKKAQKLSMSTNQLSTDPIEKSNVRLSFDINGLPKINEKENDVNNEAAVYWDVQQVGLFLTEISLSQYVSNFQSHNVNGRVFLSIKESYLKELGVINKEHRHQILKKIKELRVTSARYSVDKAKDKTKKKTGKIWFWKR</sequence>
<dbReference type="InterPro" id="IPR001660">
    <property type="entry name" value="SAM"/>
</dbReference>
<dbReference type="InterPro" id="IPR043446">
    <property type="entry name" value="Neurabin-like"/>
</dbReference>
<keyword evidence="2" id="KW-0175">Coiled coil</keyword>
<dbReference type="Proteomes" id="UP001652625">
    <property type="component" value="Chromosome 06"/>
</dbReference>
<proteinExistence type="predicted"/>
<dbReference type="Gene3D" id="1.10.150.50">
    <property type="entry name" value="Transcription Factor, Ets-1"/>
    <property type="match status" value="1"/>
</dbReference>
<dbReference type="GeneID" id="101241521"/>
<dbReference type="PROSITE" id="PS50105">
    <property type="entry name" value="SAM_DOMAIN"/>
    <property type="match status" value="1"/>
</dbReference>
<accession>A0ABM4C3E7</accession>
<dbReference type="Pfam" id="PF07647">
    <property type="entry name" value="SAM_2"/>
    <property type="match status" value="1"/>
</dbReference>
<dbReference type="PANTHER" id="PTHR16154:SF24">
    <property type="entry name" value="NEURABIN-2"/>
    <property type="match status" value="1"/>
</dbReference>
<evidence type="ECO:0000256" key="2">
    <source>
        <dbReference type="ARBA" id="ARBA00023054"/>
    </source>
</evidence>
<evidence type="ECO:0000313" key="4">
    <source>
        <dbReference type="Proteomes" id="UP001652625"/>
    </source>
</evidence>
<keyword evidence="1" id="KW-0597">Phosphoprotein</keyword>
<feature type="domain" description="SAM" evidence="3">
    <location>
        <begin position="454"/>
        <end position="517"/>
    </location>
</feature>
<protein>
    <submittedName>
        <fullName evidence="5">Uncharacterized protein LOC101241521 isoform X4</fullName>
    </submittedName>
</protein>
<dbReference type="SMART" id="SM00454">
    <property type="entry name" value="SAM"/>
    <property type="match status" value="1"/>
</dbReference>
<dbReference type="PANTHER" id="PTHR16154">
    <property type="entry name" value="NEURABIN"/>
    <property type="match status" value="1"/>
</dbReference>
<gene>
    <name evidence="5" type="primary">LOC101241521</name>
</gene>
<name>A0ABM4C3E7_HYDVU</name>
<evidence type="ECO:0000256" key="1">
    <source>
        <dbReference type="ARBA" id="ARBA00022553"/>
    </source>
</evidence>
<organism evidence="4 5">
    <name type="scientific">Hydra vulgaris</name>
    <name type="common">Hydra</name>
    <name type="synonym">Hydra attenuata</name>
    <dbReference type="NCBI Taxonomy" id="6087"/>
    <lineage>
        <taxon>Eukaryota</taxon>
        <taxon>Metazoa</taxon>
        <taxon>Cnidaria</taxon>
        <taxon>Hydrozoa</taxon>
        <taxon>Hydroidolina</taxon>
        <taxon>Anthoathecata</taxon>
        <taxon>Aplanulata</taxon>
        <taxon>Hydridae</taxon>
        <taxon>Hydra</taxon>
    </lineage>
</organism>
<evidence type="ECO:0000313" key="5">
    <source>
        <dbReference type="RefSeq" id="XP_065656082.1"/>
    </source>
</evidence>
<reference evidence="5" key="1">
    <citation type="submission" date="2025-08" db="UniProtKB">
        <authorList>
            <consortium name="RefSeq"/>
        </authorList>
    </citation>
    <scope>IDENTIFICATION</scope>
</reference>
<keyword evidence="4" id="KW-1185">Reference proteome</keyword>
<dbReference type="InterPro" id="IPR013761">
    <property type="entry name" value="SAM/pointed_sf"/>
</dbReference>
<dbReference type="RefSeq" id="XP_065656082.1">
    <property type="nucleotide sequence ID" value="XM_065800010.1"/>
</dbReference>
<dbReference type="SUPFAM" id="SSF47769">
    <property type="entry name" value="SAM/Pointed domain"/>
    <property type="match status" value="1"/>
</dbReference>